<accession>A0A520MNP1</accession>
<dbReference type="InterPro" id="IPR006070">
    <property type="entry name" value="Sua5-like_dom"/>
</dbReference>
<dbReference type="PANTHER" id="PTHR42828:SF3">
    <property type="entry name" value="THREONYLCARBAMOYL-AMP SYNTHASE"/>
    <property type="match status" value="1"/>
</dbReference>
<dbReference type="PROSITE" id="PS51163">
    <property type="entry name" value="YRDC"/>
    <property type="match status" value="1"/>
</dbReference>
<evidence type="ECO:0000259" key="1">
    <source>
        <dbReference type="PROSITE" id="PS51163"/>
    </source>
</evidence>
<dbReference type="GO" id="GO:0003725">
    <property type="term" value="F:double-stranded RNA binding"/>
    <property type="evidence" value="ECO:0007669"/>
    <property type="project" value="InterPro"/>
</dbReference>
<dbReference type="Proteomes" id="UP000315889">
    <property type="component" value="Unassembled WGS sequence"/>
</dbReference>
<dbReference type="InterPro" id="IPR017945">
    <property type="entry name" value="DHBP_synth_RibB-like_a/b_dom"/>
</dbReference>
<gene>
    <name evidence="2" type="ORF">EVB03_00250</name>
</gene>
<evidence type="ECO:0000313" key="2">
    <source>
        <dbReference type="EMBL" id="RZO22832.1"/>
    </source>
</evidence>
<dbReference type="AlphaFoldDB" id="A0A520MNP1"/>
<dbReference type="EMBL" id="SHBP01000001">
    <property type="protein sequence ID" value="RZO22832.1"/>
    <property type="molecule type" value="Genomic_DNA"/>
</dbReference>
<dbReference type="SUPFAM" id="SSF55821">
    <property type="entry name" value="YrdC/RibB"/>
    <property type="match status" value="1"/>
</dbReference>
<dbReference type="Pfam" id="PF01300">
    <property type="entry name" value="Sua5_yciO_yrdC"/>
    <property type="match status" value="1"/>
</dbReference>
<sequence>MSSQYFSIHPDNPQLRLIAQAADVVRKGGLIVYPTDSVYAIGCHIGDKQALERIRTIRQLDKQHNFTLVCRDLSELANYAKVDNSAFRILKASTPGPFTFILNATSEVPKRLLHPKRKTIGIRVPDSPIVKALLDDLGEPMMSVTLIMPNDEYPLIDPYDIKETMAHHVDAIIDGGYCGLEPTTVVDMTDANPRIARQGTGDFSSFE</sequence>
<dbReference type="InterPro" id="IPR052532">
    <property type="entry name" value="SUA5_domain"/>
</dbReference>
<organism evidence="2 3">
    <name type="scientific">SAR92 clade bacterium</name>
    <dbReference type="NCBI Taxonomy" id="2315479"/>
    <lineage>
        <taxon>Bacteria</taxon>
        <taxon>Pseudomonadati</taxon>
        <taxon>Pseudomonadota</taxon>
        <taxon>Gammaproteobacteria</taxon>
        <taxon>Cellvibrionales</taxon>
        <taxon>Porticoccaceae</taxon>
        <taxon>SAR92 clade</taxon>
    </lineage>
</organism>
<proteinExistence type="predicted"/>
<protein>
    <submittedName>
        <fullName evidence="2">Threonylcarbamoyl-AMP synthase</fullName>
    </submittedName>
</protein>
<dbReference type="PANTHER" id="PTHR42828">
    <property type="entry name" value="DHBP SYNTHASE RIBB-LIKE ALPHA/BETA DOMAIN-CONTAINING PROTEIN"/>
    <property type="match status" value="1"/>
</dbReference>
<comment type="caution">
    <text evidence="2">The sequence shown here is derived from an EMBL/GenBank/DDBJ whole genome shotgun (WGS) entry which is preliminary data.</text>
</comment>
<dbReference type="Gene3D" id="3.90.870.10">
    <property type="entry name" value="DHBP synthase"/>
    <property type="match status" value="1"/>
</dbReference>
<evidence type="ECO:0000313" key="3">
    <source>
        <dbReference type="Proteomes" id="UP000315889"/>
    </source>
</evidence>
<name>A0A520MNP1_9GAMM</name>
<reference evidence="2 3" key="1">
    <citation type="submission" date="2019-02" db="EMBL/GenBank/DDBJ databases">
        <title>Prokaryotic population dynamics and viral predation in marine succession experiment using metagenomics: the confinement effect.</title>
        <authorList>
            <person name="Haro-Moreno J.M."/>
            <person name="Rodriguez-Valera F."/>
            <person name="Lopez-Perez M."/>
        </authorList>
    </citation>
    <scope>NUCLEOTIDE SEQUENCE [LARGE SCALE GENOMIC DNA]</scope>
    <source>
        <strain evidence="2">MED-G170</strain>
    </source>
</reference>
<dbReference type="NCBIfam" id="TIGR00057">
    <property type="entry name" value="L-threonylcarbamoyladenylate synthase"/>
    <property type="match status" value="1"/>
</dbReference>
<feature type="domain" description="YrdC-like" evidence="1">
    <location>
        <begin position="15"/>
        <end position="201"/>
    </location>
</feature>